<dbReference type="PANTHER" id="PTHR11527">
    <property type="entry name" value="HEAT-SHOCK PROTEIN 20 FAMILY MEMBER"/>
    <property type="match status" value="1"/>
</dbReference>
<reference evidence="5 6" key="1">
    <citation type="submission" date="2016-10" db="EMBL/GenBank/DDBJ databases">
        <authorList>
            <person name="de Groot N.N."/>
        </authorList>
    </citation>
    <scope>NUCLEOTIDE SEQUENCE [LARGE SCALE GENOMIC DNA]</scope>
    <source>
        <strain evidence="5 6">AR40</strain>
    </source>
</reference>
<protein>
    <submittedName>
        <fullName evidence="4">Hsp20/alpha crystallin family protein</fullName>
    </submittedName>
    <submittedName>
        <fullName evidence="5">Molecular chaperone IbpA, HSP20 family</fullName>
    </submittedName>
</protein>
<name>A0A1H9V836_BUTFI</name>
<reference evidence="4 7" key="2">
    <citation type="submission" date="2017-09" db="EMBL/GenBank/DDBJ databases">
        <title>High-quality draft genome sequence of Butyrivibrio fibrisolvens INBov1, isolated from cow rumen.</title>
        <authorList>
            <person name="Rodriguez Hernaez J."/>
            <person name="Rivarola M."/>
            <person name="Paniego N."/>
            <person name="Cravero S."/>
            <person name="Ceron Cucchi M."/>
            <person name="Martinez M.C."/>
        </authorList>
    </citation>
    <scope>NUCLEOTIDE SEQUENCE [LARGE SCALE GENOMIC DNA]</scope>
    <source>
        <strain evidence="4 7">INBov1</strain>
        <plasmid evidence="4">pINBov266</plasmid>
        <plasmid evidence="7">pinbov266</plasmid>
    </source>
</reference>
<dbReference type="CDD" id="cd06471">
    <property type="entry name" value="ACD_LpsHSP_like"/>
    <property type="match status" value="1"/>
</dbReference>
<organism evidence="5 6">
    <name type="scientific">Butyrivibrio fibrisolvens</name>
    <dbReference type="NCBI Taxonomy" id="831"/>
    <lineage>
        <taxon>Bacteria</taxon>
        <taxon>Bacillati</taxon>
        <taxon>Bacillota</taxon>
        <taxon>Clostridia</taxon>
        <taxon>Lachnospirales</taxon>
        <taxon>Lachnospiraceae</taxon>
        <taxon>Butyrivibrio</taxon>
    </lineage>
</organism>
<dbReference type="Pfam" id="PF00011">
    <property type="entry name" value="HSP20"/>
    <property type="match status" value="1"/>
</dbReference>
<gene>
    <name evidence="4" type="ORF">CPT75_00195</name>
    <name evidence="5" type="ORF">SAMN04487884_12169</name>
</gene>
<dbReference type="OrthoDB" id="9811615at2"/>
<evidence type="ECO:0000313" key="6">
    <source>
        <dbReference type="Proteomes" id="UP000182584"/>
    </source>
</evidence>
<evidence type="ECO:0000313" key="5">
    <source>
        <dbReference type="EMBL" id="SES17397.1"/>
    </source>
</evidence>
<evidence type="ECO:0000313" key="7">
    <source>
        <dbReference type="Proteomes" id="UP000245488"/>
    </source>
</evidence>
<dbReference type="InterPro" id="IPR008978">
    <property type="entry name" value="HSP20-like_chaperone"/>
</dbReference>
<dbReference type="Proteomes" id="UP000245488">
    <property type="component" value="Plasmid pINBov266"/>
</dbReference>
<geneLocation type="plasmid" evidence="7">
    <name>pinbov266</name>
</geneLocation>
<evidence type="ECO:0000256" key="1">
    <source>
        <dbReference type="PROSITE-ProRule" id="PRU00285"/>
    </source>
</evidence>
<feature type="domain" description="SHSP" evidence="3">
    <location>
        <begin position="32"/>
        <end position="148"/>
    </location>
</feature>
<sequence>MLMPMLWRNDLDDIMDPFDMWDREADSFFGNDLMHFDTMKTDVIEEDNDYKLKADLPGFNKEDIGIDLKGGVLTIKASHKENNDEKDSKGKYVRKERREMSYHRSFTVGDDMKPEDINAAYENGVLTVILPKKQLEQKNEDVKRIEIK</sequence>
<accession>A0A1H9V836</accession>
<keyword evidence="4" id="KW-0614">Plasmid</keyword>
<dbReference type="EMBL" id="NXNG01000002">
    <property type="protein sequence ID" value="PWT25841.1"/>
    <property type="molecule type" value="Genomic_DNA"/>
</dbReference>
<dbReference type="InterPro" id="IPR002068">
    <property type="entry name" value="A-crystallin/Hsp20_dom"/>
</dbReference>
<dbReference type="SUPFAM" id="SSF49764">
    <property type="entry name" value="HSP20-like chaperones"/>
    <property type="match status" value="1"/>
</dbReference>
<evidence type="ECO:0000313" key="4">
    <source>
        <dbReference type="EMBL" id="PWT25841.1"/>
    </source>
</evidence>
<dbReference type="eggNOG" id="COG0071">
    <property type="taxonomic scope" value="Bacteria"/>
</dbReference>
<comment type="similarity">
    <text evidence="1 2">Belongs to the small heat shock protein (HSP20) family.</text>
</comment>
<geneLocation type="plasmid" evidence="4">
    <name>pINBov266</name>
</geneLocation>
<evidence type="ECO:0000259" key="3">
    <source>
        <dbReference type="PROSITE" id="PS01031"/>
    </source>
</evidence>
<dbReference type="PROSITE" id="PS01031">
    <property type="entry name" value="SHSP"/>
    <property type="match status" value="1"/>
</dbReference>
<proteinExistence type="inferred from homology"/>
<dbReference type="EMBL" id="FOGJ01000021">
    <property type="protein sequence ID" value="SES17397.1"/>
    <property type="molecule type" value="Genomic_DNA"/>
</dbReference>
<dbReference type="InterPro" id="IPR031107">
    <property type="entry name" value="Small_HSP"/>
</dbReference>
<evidence type="ECO:0000256" key="2">
    <source>
        <dbReference type="RuleBase" id="RU003616"/>
    </source>
</evidence>
<dbReference type="AlphaFoldDB" id="A0A1H9V836"/>
<dbReference type="RefSeq" id="WP_022757666.1">
    <property type="nucleotide sequence ID" value="NZ_CM009897.1"/>
</dbReference>
<dbReference type="Proteomes" id="UP000182584">
    <property type="component" value="Unassembled WGS sequence"/>
</dbReference>
<dbReference type="Gene3D" id="2.60.40.790">
    <property type="match status" value="1"/>
</dbReference>
<keyword evidence="7" id="KW-1185">Reference proteome</keyword>